<feature type="transmembrane region" description="Helical" evidence="1">
    <location>
        <begin position="643"/>
        <end position="662"/>
    </location>
</feature>
<dbReference type="RefSeq" id="WP_089788894.1">
    <property type="nucleotide sequence ID" value="NZ_FOKW01000008.1"/>
</dbReference>
<dbReference type="Proteomes" id="UP000199161">
    <property type="component" value="Unassembled WGS sequence"/>
</dbReference>
<name>A0A1I1IYF4_NATHA</name>
<keyword evidence="1" id="KW-1133">Transmembrane helix</keyword>
<dbReference type="OrthoDB" id="169813at2157"/>
<keyword evidence="3" id="KW-1185">Reference proteome</keyword>
<dbReference type="AlphaFoldDB" id="A0A1I1IYF4"/>
<dbReference type="EMBL" id="FOKW01000008">
    <property type="protein sequence ID" value="SFC41284.1"/>
    <property type="molecule type" value="Genomic_DNA"/>
</dbReference>
<protein>
    <recommendedName>
        <fullName evidence="4">PGF-CTERM protein</fullName>
    </recommendedName>
</protein>
<evidence type="ECO:0000313" key="2">
    <source>
        <dbReference type="EMBL" id="SFC41284.1"/>
    </source>
</evidence>
<sequence length="665" mass="71960">MALALAALVCLSMLAVGGTYSVSATDGDETEYDVESYADVEEADALEPADELYINDDGSGVLVYTEDTDDEIDEMKLGADVGEGLAHILVSGEHDGEEDVEGQMSAVLEDDRFTADGALTMEQPPELEELDVEIVGKQTQETSEFDADVYALIGGEDGGIQQVSTAGTGAVQTQTQAQQQRLFESASTAGDIEVTGDTFSSSGTVDVDFGTAPMTDSPDETFAFDLSQTGTGYEIEVTERETVFNSMFADPVEEWETEAKAKATLEEQYAGTAADLGGDVTVEITSHEFKELDQQRDTYLKDVEYTVTYEGIEDGLEDALAEELADDPSTDLSEDDAERIAGQLTEIEIETVEFDMTTGDEALEAAWNVQIAEYAPVMEAMMEISEATLDDEQENTFDDEFEDVDEMLAAQQAADLRTTVEWDVNVAYTDDNRIELEATATGDTENYDAYTDELADRGIDVADQETTFEFNAYTEDGEINVDGNVEVGMDDLAEEFLTSVTTAMQDESDELGNFASTLEDSELEIAKVDVDVDSETVELEAGAKFNDTESLIEDGVLGDNVAVTQIVGENDDDAEEVATYVYVQDLETDDEMSEDELTELGLVDDDTEVYEPGEGDREFPEMDTEAAANYLGVDLEDEDGMPGFGFAGAIAALGAVLAVLIARRA</sequence>
<keyword evidence="1" id="KW-0472">Membrane</keyword>
<evidence type="ECO:0000313" key="3">
    <source>
        <dbReference type="Proteomes" id="UP000199161"/>
    </source>
</evidence>
<accession>A0A1I1IYF4</accession>
<reference evidence="3" key="1">
    <citation type="submission" date="2016-10" db="EMBL/GenBank/DDBJ databases">
        <authorList>
            <person name="Varghese N."/>
            <person name="Submissions S."/>
        </authorList>
    </citation>
    <scope>NUCLEOTIDE SEQUENCE [LARGE SCALE GENOMIC DNA]</scope>
    <source>
        <strain evidence="3">DSM 13078</strain>
    </source>
</reference>
<evidence type="ECO:0000256" key="1">
    <source>
        <dbReference type="SAM" id="Phobius"/>
    </source>
</evidence>
<organism evidence="2 3">
    <name type="scientific">Natronobacterium haloterrestre</name>
    <name type="common">Halobiforma haloterrestris</name>
    <dbReference type="NCBI Taxonomy" id="148448"/>
    <lineage>
        <taxon>Archaea</taxon>
        <taxon>Methanobacteriati</taxon>
        <taxon>Methanobacteriota</taxon>
        <taxon>Stenosarchaea group</taxon>
        <taxon>Halobacteria</taxon>
        <taxon>Halobacteriales</taxon>
        <taxon>Natrialbaceae</taxon>
        <taxon>Natronobacterium</taxon>
    </lineage>
</organism>
<evidence type="ECO:0008006" key="4">
    <source>
        <dbReference type="Google" id="ProtNLM"/>
    </source>
</evidence>
<gene>
    <name evidence="2" type="ORF">SAMN05444422_10843</name>
</gene>
<keyword evidence="1" id="KW-0812">Transmembrane</keyword>
<proteinExistence type="predicted"/>